<protein>
    <submittedName>
        <fullName evidence="3">Uncharacterized protein</fullName>
    </submittedName>
</protein>
<proteinExistence type="predicted"/>
<dbReference type="AlphaFoldDB" id="A0AAW1XHX8"/>
<dbReference type="PANTHER" id="PTHR37186:SF1">
    <property type="entry name" value="OS06G0524500 PROTEIN"/>
    <property type="match status" value="1"/>
</dbReference>
<name>A0AAW1XHX8_RUBAR</name>
<keyword evidence="2" id="KW-0472">Membrane</keyword>
<comment type="caution">
    <text evidence="3">The sequence shown here is derived from an EMBL/GenBank/DDBJ whole genome shotgun (WGS) entry which is preliminary data.</text>
</comment>
<dbReference type="PANTHER" id="PTHR37186">
    <property type="entry name" value="OS06G0524500 PROTEIN"/>
    <property type="match status" value="1"/>
</dbReference>
<feature type="region of interest" description="Disordered" evidence="1">
    <location>
        <begin position="86"/>
        <end position="111"/>
    </location>
</feature>
<evidence type="ECO:0000256" key="2">
    <source>
        <dbReference type="SAM" id="Phobius"/>
    </source>
</evidence>
<feature type="compositionally biased region" description="Low complexity" evidence="1">
    <location>
        <begin position="1"/>
        <end position="24"/>
    </location>
</feature>
<keyword evidence="2" id="KW-0812">Transmembrane</keyword>
<evidence type="ECO:0000313" key="3">
    <source>
        <dbReference type="EMBL" id="KAK9936466.1"/>
    </source>
</evidence>
<keyword evidence="4" id="KW-1185">Reference proteome</keyword>
<keyword evidence="2" id="KW-1133">Transmembrane helix</keyword>
<feature type="region of interest" description="Disordered" evidence="1">
    <location>
        <begin position="1"/>
        <end position="49"/>
    </location>
</feature>
<accession>A0AAW1XHX8</accession>
<evidence type="ECO:0000313" key="4">
    <source>
        <dbReference type="Proteomes" id="UP001457282"/>
    </source>
</evidence>
<feature type="transmembrane region" description="Helical" evidence="2">
    <location>
        <begin position="66"/>
        <end position="84"/>
    </location>
</feature>
<dbReference type="Proteomes" id="UP001457282">
    <property type="component" value="Unassembled WGS sequence"/>
</dbReference>
<reference evidence="3 4" key="1">
    <citation type="journal article" date="2023" name="G3 (Bethesda)">
        <title>A chromosome-length genome assembly and annotation of blackberry (Rubus argutus, cv. 'Hillquist').</title>
        <authorList>
            <person name="Bruna T."/>
            <person name="Aryal R."/>
            <person name="Dudchenko O."/>
            <person name="Sargent D.J."/>
            <person name="Mead D."/>
            <person name="Buti M."/>
            <person name="Cavallini A."/>
            <person name="Hytonen T."/>
            <person name="Andres J."/>
            <person name="Pham M."/>
            <person name="Weisz D."/>
            <person name="Mascagni F."/>
            <person name="Usai G."/>
            <person name="Natali L."/>
            <person name="Bassil N."/>
            <person name="Fernandez G.E."/>
            <person name="Lomsadze A."/>
            <person name="Armour M."/>
            <person name="Olukolu B."/>
            <person name="Poorten T."/>
            <person name="Britton C."/>
            <person name="Davik J."/>
            <person name="Ashrafi H."/>
            <person name="Aiden E.L."/>
            <person name="Borodovsky M."/>
            <person name="Worthington M."/>
        </authorList>
    </citation>
    <scope>NUCLEOTIDE SEQUENCE [LARGE SCALE GENOMIC DNA]</scope>
    <source>
        <strain evidence="3">PI 553951</strain>
    </source>
</reference>
<organism evidence="3 4">
    <name type="scientific">Rubus argutus</name>
    <name type="common">Southern blackberry</name>
    <dbReference type="NCBI Taxonomy" id="59490"/>
    <lineage>
        <taxon>Eukaryota</taxon>
        <taxon>Viridiplantae</taxon>
        <taxon>Streptophyta</taxon>
        <taxon>Embryophyta</taxon>
        <taxon>Tracheophyta</taxon>
        <taxon>Spermatophyta</taxon>
        <taxon>Magnoliopsida</taxon>
        <taxon>eudicotyledons</taxon>
        <taxon>Gunneridae</taxon>
        <taxon>Pentapetalae</taxon>
        <taxon>rosids</taxon>
        <taxon>fabids</taxon>
        <taxon>Rosales</taxon>
        <taxon>Rosaceae</taxon>
        <taxon>Rosoideae</taxon>
        <taxon>Rosoideae incertae sedis</taxon>
        <taxon>Rubus</taxon>
    </lineage>
</organism>
<evidence type="ECO:0000256" key="1">
    <source>
        <dbReference type="SAM" id="MobiDB-lite"/>
    </source>
</evidence>
<sequence>MTDPSSNPNPPENISSSSPSTETNKAIPVEKVRYPNPPDPSNPDPATLREQWKYAKRQYSRMYSHAWGTAILAGVSLFALGWFIKGSNPLHHHDSPPPPPPAEDTDEPRRG</sequence>
<dbReference type="EMBL" id="JBEDUW010000003">
    <property type="protein sequence ID" value="KAK9936466.1"/>
    <property type="molecule type" value="Genomic_DNA"/>
</dbReference>
<gene>
    <name evidence="3" type="ORF">M0R45_013307</name>
</gene>